<dbReference type="Proteomes" id="UP000673383">
    <property type="component" value="Unassembled WGS sequence"/>
</dbReference>
<protein>
    <submittedName>
        <fullName evidence="1">Uncharacterized protein</fullName>
    </submittedName>
</protein>
<name>A0A8I1XZS9_BRAEL</name>
<dbReference type="InterPro" id="IPR019219">
    <property type="entry name" value="DUF2130"/>
</dbReference>
<dbReference type="RefSeq" id="WP_209910182.1">
    <property type="nucleotide sequence ID" value="NZ_CP126029.1"/>
</dbReference>
<gene>
    <name evidence="1" type="ORF">JOH49_000155</name>
</gene>
<comment type="caution">
    <text evidence="1">The sequence shown here is derived from an EMBL/GenBank/DDBJ whole genome shotgun (WGS) entry which is preliminary data.</text>
</comment>
<proteinExistence type="predicted"/>
<evidence type="ECO:0000313" key="2">
    <source>
        <dbReference type="Proteomes" id="UP000673383"/>
    </source>
</evidence>
<organism evidence="1 2">
    <name type="scientific">Bradyrhizobium elkanii</name>
    <dbReference type="NCBI Taxonomy" id="29448"/>
    <lineage>
        <taxon>Bacteria</taxon>
        <taxon>Pseudomonadati</taxon>
        <taxon>Pseudomonadota</taxon>
        <taxon>Alphaproteobacteria</taxon>
        <taxon>Hyphomicrobiales</taxon>
        <taxon>Nitrobacteraceae</taxon>
        <taxon>Bradyrhizobium</taxon>
    </lineage>
</organism>
<dbReference type="EMBL" id="JAFICZ010000001">
    <property type="protein sequence ID" value="MBP1290402.1"/>
    <property type="molecule type" value="Genomic_DNA"/>
</dbReference>
<reference evidence="1" key="1">
    <citation type="submission" date="2021-02" db="EMBL/GenBank/DDBJ databases">
        <title>Genomic Encyclopedia of Type Strains, Phase IV (KMG-V): Genome sequencing to study the core and pangenomes of soil and plant-associated prokaryotes.</title>
        <authorList>
            <person name="Whitman W."/>
        </authorList>
    </citation>
    <scope>NUCLEOTIDE SEQUENCE</scope>
    <source>
        <strain evidence="1">USDA 406</strain>
    </source>
</reference>
<accession>A0A8I1XZS9</accession>
<evidence type="ECO:0000313" key="1">
    <source>
        <dbReference type="EMBL" id="MBP1290402.1"/>
    </source>
</evidence>
<sequence length="141" mass="15427">MRATDLAKLRQASHGSRKVGVEAFRQRILKFEKICHSTHGDVGRLAALPGLSPDPKAFAAARTAAPSRASRPFSVSWSLAYGSYRAGRRLRSLSGADIAVIVSQARPRNVEHFDMVDGIWVTHPRCAIPSSEARLVGHDQR</sequence>
<dbReference type="Pfam" id="PF09903">
    <property type="entry name" value="DUF2130"/>
    <property type="match status" value="1"/>
</dbReference>
<dbReference type="AlphaFoldDB" id="A0A8I1XZS9"/>